<feature type="transmembrane region" description="Helical" evidence="13">
    <location>
        <begin position="12"/>
        <end position="29"/>
    </location>
</feature>
<dbReference type="RefSeq" id="WP_043572784.1">
    <property type="nucleotide sequence ID" value="NZ_CP142381.1"/>
</dbReference>
<keyword evidence="11" id="KW-0407">Ion channel</keyword>
<proteinExistence type="inferred from homology"/>
<evidence type="ECO:0000256" key="7">
    <source>
        <dbReference type="ARBA" id="ARBA00022958"/>
    </source>
</evidence>
<dbReference type="Pfam" id="PF06736">
    <property type="entry name" value="TMEM175"/>
    <property type="match status" value="1"/>
</dbReference>
<keyword evidence="3" id="KW-0813">Transport</keyword>
<name>A0ABS7F7Y3_9NEIS</name>
<keyword evidence="5 13" id="KW-0812">Transmembrane</keyword>
<evidence type="ECO:0000256" key="10">
    <source>
        <dbReference type="ARBA" id="ARBA00023136"/>
    </source>
</evidence>
<reference evidence="14 15" key="1">
    <citation type="submission" date="2021-05" db="EMBL/GenBank/DDBJ databases">
        <title>Draft Whole Genome Sequencing Of Biosensor Chromobacterium violaceum Strain CV026 Reveals A Regulatory RNA In Chromobacterium violaceum Phenotype Regulatory Network.</title>
        <authorList>
            <person name="Hong K.W."/>
            <person name="Chan K.G."/>
            <person name="Chang C.-Y."/>
        </authorList>
    </citation>
    <scope>NUCLEOTIDE SEQUENCE [LARGE SCALE GENOMIC DNA]</scope>
    <source>
        <strain evidence="14 15">ATCC 31532</strain>
    </source>
</reference>
<keyword evidence="9" id="KW-0406">Ion transport</keyword>
<evidence type="ECO:0000256" key="11">
    <source>
        <dbReference type="ARBA" id="ARBA00023303"/>
    </source>
</evidence>
<keyword evidence="8 13" id="KW-1133">Transmembrane helix</keyword>
<dbReference type="PANTHER" id="PTHR31462">
    <property type="entry name" value="ENDOSOMAL/LYSOSOMAL POTASSIUM CHANNEL TMEM175"/>
    <property type="match status" value="1"/>
</dbReference>
<evidence type="ECO:0000256" key="3">
    <source>
        <dbReference type="ARBA" id="ARBA00022448"/>
    </source>
</evidence>
<feature type="transmembrane region" description="Helical" evidence="13">
    <location>
        <begin position="107"/>
        <end position="130"/>
    </location>
</feature>
<feature type="transmembrane region" description="Helical" evidence="13">
    <location>
        <begin position="75"/>
        <end position="95"/>
    </location>
</feature>
<evidence type="ECO:0000256" key="4">
    <source>
        <dbReference type="ARBA" id="ARBA00022538"/>
    </source>
</evidence>
<accession>A0ABS7F7Y3</accession>
<organism evidence="14 15">
    <name type="scientific">Chromobacterium subtsugae</name>
    <dbReference type="NCBI Taxonomy" id="251747"/>
    <lineage>
        <taxon>Bacteria</taxon>
        <taxon>Pseudomonadati</taxon>
        <taxon>Pseudomonadota</taxon>
        <taxon>Betaproteobacteria</taxon>
        <taxon>Neisseriales</taxon>
        <taxon>Chromobacteriaceae</taxon>
        <taxon>Chromobacterium</taxon>
    </lineage>
</organism>
<protein>
    <submittedName>
        <fullName evidence="14">DUF1211 domain-containing protein</fullName>
    </submittedName>
</protein>
<gene>
    <name evidence="14" type="ORF">KIF53_00940</name>
</gene>
<evidence type="ECO:0000256" key="5">
    <source>
        <dbReference type="ARBA" id="ARBA00022692"/>
    </source>
</evidence>
<keyword evidence="4" id="KW-0633">Potassium transport</keyword>
<evidence type="ECO:0000256" key="2">
    <source>
        <dbReference type="ARBA" id="ARBA00006920"/>
    </source>
</evidence>
<comment type="subcellular location">
    <subcellularLocation>
        <location evidence="1">Membrane</location>
        <topology evidence="1">Multi-pass membrane protein</topology>
    </subcellularLocation>
</comment>
<dbReference type="PANTHER" id="PTHR31462:SF5">
    <property type="entry name" value="ENDOSOMAL_LYSOSOMAL PROTON CHANNEL TMEM175"/>
    <property type="match status" value="1"/>
</dbReference>
<evidence type="ECO:0000256" key="1">
    <source>
        <dbReference type="ARBA" id="ARBA00004141"/>
    </source>
</evidence>
<dbReference type="GeneID" id="89683564"/>
<evidence type="ECO:0000256" key="12">
    <source>
        <dbReference type="ARBA" id="ARBA00034430"/>
    </source>
</evidence>
<dbReference type="Proteomes" id="UP000711178">
    <property type="component" value="Unassembled WGS sequence"/>
</dbReference>
<evidence type="ECO:0000256" key="6">
    <source>
        <dbReference type="ARBA" id="ARBA00022826"/>
    </source>
</evidence>
<evidence type="ECO:0000256" key="8">
    <source>
        <dbReference type="ARBA" id="ARBA00022989"/>
    </source>
</evidence>
<keyword evidence="10 13" id="KW-0472">Membrane</keyword>
<dbReference type="EMBL" id="JAHDTB010000001">
    <property type="protein sequence ID" value="MBW8286200.1"/>
    <property type="molecule type" value="Genomic_DNA"/>
</dbReference>
<evidence type="ECO:0000313" key="14">
    <source>
        <dbReference type="EMBL" id="MBW8286200.1"/>
    </source>
</evidence>
<evidence type="ECO:0000256" key="9">
    <source>
        <dbReference type="ARBA" id="ARBA00023065"/>
    </source>
</evidence>
<comment type="similarity">
    <text evidence="2">Belongs to the TMEM175 family.</text>
</comment>
<keyword evidence="6" id="KW-0631">Potassium channel</keyword>
<comment type="caution">
    <text evidence="14">The sequence shown here is derived from an EMBL/GenBank/DDBJ whole genome shotgun (WGS) entry which is preliminary data.</text>
</comment>
<evidence type="ECO:0000313" key="15">
    <source>
        <dbReference type="Proteomes" id="UP000711178"/>
    </source>
</evidence>
<dbReference type="InterPro" id="IPR010617">
    <property type="entry name" value="TMEM175-like"/>
</dbReference>
<feature type="transmembrane region" description="Helical" evidence="13">
    <location>
        <begin position="35"/>
        <end position="55"/>
    </location>
</feature>
<evidence type="ECO:0000256" key="13">
    <source>
        <dbReference type="SAM" id="Phobius"/>
    </source>
</evidence>
<sequence>MEKNRLEAFSDGVIAIIITIMVLDLHIPHDTTFAALLQLWPIFLCYLLSFVYVGIYWNNHHHFYHATRRIDGRVLWANLHLLFWLSLIPFVTGWMGENHFQPLPVALYGAVLLMCSIAWWIMQQALLCLPGNRTRLAEALGGDIKGKISPVCYLLAICLAWRLPWLSGLLYLAVALAWLIPDRRIECLLYGDGQPD</sequence>
<feature type="transmembrane region" description="Helical" evidence="13">
    <location>
        <begin position="151"/>
        <end position="180"/>
    </location>
</feature>
<keyword evidence="7" id="KW-0630">Potassium</keyword>
<comment type="catalytic activity">
    <reaction evidence="12">
        <text>K(+)(in) = K(+)(out)</text>
        <dbReference type="Rhea" id="RHEA:29463"/>
        <dbReference type="ChEBI" id="CHEBI:29103"/>
    </reaction>
</comment>
<keyword evidence="15" id="KW-1185">Reference proteome</keyword>